<keyword evidence="1" id="KW-0732">Signal</keyword>
<feature type="signal peptide" evidence="1">
    <location>
        <begin position="1"/>
        <end position="18"/>
    </location>
</feature>
<evidence type="ECO:0000256" key="1">
    <source>
        <dbReference type="SAM" id="SignalP"/>
    </source>
</evidence>
<evidence type="ECO:0000259" key="2">
    <source>
        <dbReference type="Pfam" id="PF01156"/>
    </source>
</evidence>
<dbReference type="CDD" id="cd02652">
    <property type="entry name" value="nuc_hydro_2"/>
    <property type="match status" value="1"/>
</dbReference>
<keyword evidence="4" id="KW-1185">Reference proteome</keyword>
<accession>A0A7W7YC60</accession>
<gene>
    <name evidence="3" type="ORF">HNQ65_003075</name>
</gene>
<feature type="domain" description="Inosine/uridine-preferring nucleoside hydrolase" evidence="2">
    <location>
        <begin position="23"/>
        <end position="269"/>
    </location>
</feature>
<dbReference type="Gene3D" id="3.90.245.10">
    <property type="entry name" value="Ribonucleoside hydrolase-like"/>
    <property type="match status" value="1"/>
</dbReference>
<comment type="caution">
    <text evidence="3">The sequence shown here is derived from an EMBL/GenBank/DDBJ whole genome shotgun (WGS) entry which is preliminary data.</text>
</comment>
<dbReference type="PANTHER" id="PTHR43264">
    <property type="match status" value="1"/>
</dbReference>
<organism evidence="3 4">
    <name type="scientific">Prosthecobacter vanneervenii</name>
    <dbReference type="NCBI Taxonomy" id="48466"/>
    <lineage>
        <taxon>Bacteria</taxon>
        <taxon>Pseudomonadati</taxon>
        <taxon>Verrucomicrobiota</taxon>
        <taxon>Verrucomicrobiia</taxon>
        <taxon>Verrucomicrobiales</taxon>
        <taxon>Verrucomicrobiaceae</taxon>
        <taxon>Prosthecobacter</taxon>
    </lineage>
</organism>
<dbReference type="Proteomes" id="UP000590740">
    <property type="component" value="Unassembled WGS sequence"/>
</dbReference>
<dbReference type="AlphaFoldDB" id="A0A7W7YC60"/>
<evidence type="ECO:0000313" key="3">
    <source>
        <dbReference type="EMBL" id="MBB5033487.1"/>
    </source>
</evidence>
<reference evidence="3 4" key="1">
    <citation type="submission" date="2020-08" db="EMBL/GenBank/DDBJ databases">
        <title>Genomic Encyclopedia of Type Strains, Phase IV (KMG-IV): sequencing the most valuable type-strain genomes for metagenomic binning, comparative biology and taxonomic classification.</title>
        <authorList>
            <person name="Goeker M."/>
        </authorList>
    </citation>
    <scope>NUCLEOTIDE SEQUENCE [LARGE SCALE GENOMIC DNA]</scope>
    <source>
        <strain evidence="3 4">DSM 12252</strain>
    </source>
</reference>
<evidence type="ECO:0000313" key="4">
    <source>
        <dbReference type="Proteomes" id="UP000590740"/>
    </source>
</evidence>
<dbReference type="RefSeq" id="WP_184340412.1">
    <property type="nucleotide sequence ID" value="NZ_JACHIG010000006.1"/>
</dbReference>
<feature type="chain" id="PRO_5030791649" description="Inosine/uridine-preferring nucleoside hydrolase domain-containing protein" evidence="1">
    <location>
        <begin position="19"/>
        <end position="331"/>
    </location>
</feature>
<dbReference type="EMBL" id="JACHIG010000006">
    <property type="protein sequence ID" value="MBB5033487.1"/>
    <property type="molecule type" value="Genomic_DNA"/>
</dbReference>
<name>A0A7W7YC60_9BACT</name>
<dbReference type="InterPro" id="IPR036452">
    <property type="entry name" value="Ribo_hydro-like"/>
</dbReference>
<sequence length="331" mass="36214">MKKLITLFLCALCGLSQAAPVKLIFDTDMGNDVDDLMALAMIHNLQKRGACELLAVTITKDHPQAAAFVDAVNTLYGYPDIPIGVVRDGAAKEAGKFNLLADEKNADGSLRYPHDLKSGADAPEAVGLIKDILAKQPDGSVVIAQVGFFTNLSRLLDSPGGKELVAKKVKVLSIMAGAFQTVQWDTRHLEYNVKLDVPAAQKLAKEWPTQVVWSGYEIGVAAAFPHVVIEQDLEYIPHHPLKEAYYLYNPPPHDRPTWDPTSVLYAVLPERGYFDLSPPGTVIVEDDSATLFRANKKGKGNHRFLVMSPEQAARVREAIVQLSVEPPPAKK</sequence>
<dbReference type="PANTHER" id="PTHR43264:SF1">
    <property type="entry name" value="INOSINE_URIDINE-PREFERRING NUCLEOSIDE HYDROLASE DOMAIN-CONTAINING PROTEIN"/>
    <property type="match status" value="1"/>
</dbReference>
<dbReference type="SUPFAM" id="SSF53590">
    <property type="entry name" value="Nucleoside hydrolase"/>
    <property type="match status" value="1"/>
</dbReference>
<dbReference type="Pfam" id="PF01156">
    <property type="entry name" value="IU_nuc_hydro"/>
    <property type="match status" value="1"/>
</dbReference>
<protein>
    <recommendedName>
        <fullName evidence="2">Inosine/uridine-preferring nucleoside hydrolase domain-containing protein</fullName>
    </recommendedName>
</protein>
<dbReference type="InterPro" id="IPR001910">
    <property type="entry name" value="Inosine/uridine_hydrolase_dom"/>
</dbReference>
<proteinExistence type="predicted"/>
<dbReference type="GO" id="GO:0016799">
    <property type="term" value="F:hydrolase activity, hydrolyzing N-glycosyl compounds"/>
    <property type="evidence" value="ECO:0007669"/>
    <property type="project" value="InterPro"/>
</dbReference>